<proteinExistence type="predicted"/>
<sequence>MANLTKFGVPLGNTVTPVIMPKLAYRFRVTFVNLGGSGENSIKLSNQLMSVSKPNLSYDPIQVDVYNSKIFMVGKHTWETVTVTFRDDISNESVIALNKQIQLQLDHDAQSAPTSGAQYKFQTVIETLDGTNGDSFDSDSNVLESWKMSGCFISSINYGEMDYANNAIQQVSTTIQYDNASHEAGTLDGNDINTLTGHSLPVLQSNSSATS</sequence>
<dbReference type="AlphaFoldDB" id="A0A382M0M9"/>
<gene>
    <name evidence="1" type="ORF">METZ01_LOCUS295267</name>
</gene>
<dbReference type="EMBL" id="UINC01090453">
    <property type="protein sequence ID" value="SVC42413.1"/>
    <property type="molecule type" value="Genomic_DNA"/>
</dbReference>
<protein>
    <submittedName>
        <fullName evidence="1">Uncharacterized protein</fullName>
    </submittedName>
</protein>
<name>A0A382M0M9_9ZZZZ</name>
<evidence type="ECO:0000313" key="1">
    <source>
        <dbReference type="EMBL" id="SVC42413.1"/>
    </source>
</evidence>
<accession>A0A382M0M9</accession>
<reference evidence="1" key="1">
    <citation type="submission" date="2018-05" db="EMBL/GenBank/DDBJ databases">
        <authorList>
            <person name="Lanie J.A."/>
            <person name="Ng W.-L."/>
            <person name="Kazmierczak K.M."/>
            <person name="Andrzejewski T.M."/>
            <person name="Davidsen T.M."/>
            <person name="Wayne K.J."/>
            <person name="Tettelin H."/>
            <person name="Glass J.I."/>
            <person name="Rusch D."/>
            <person name="Podicherti R."/>
            <person name="Tsui H.-C.T."/>
            <person name="Winkler M.E."/>
        </authorList>
    </citation>
    <scope>NUCLEOTIDE SEQUENCE</scope>
</reference>
<organism evidence="1">
    <name type="scientific">marine metagenome</name>
    <dbReference type="NCBI Taxonomy" id="408172"/>
    <lineage>
        <taxon>unclassified sequences</taxon>
        <taxon>metagenomes</taxon>
        <taxon>ecological metagenomes</taxon>
    </lineage>
</organism>